<dbReference type="RefSeq" id="WP_201429685.1">
    <property type="nucleotide sequence ID" value="NZ_JAEQBW010000001.1"/>
</dbReference>
<keyword evidence="2" id="KW-1185">Reference proteome</keyword>
<proteinExistence type="predicted"/>
<accession>A0A934WW32</accession>
<gene>
    <name evidence="1" type="ORF">JKA74_03075</name>
</gene>
<protein>
    <recommendedName>
        <fullName evidence="3">Lipoprotein</fullName>
    </recommendedName>
</protein>
<reference evidence="1" key="1">
    <citation type="submission" date="2021-01" db="EMBL/GenBank/DDBJ databases">
        <title>Marivirga aurantiaca sp. nov., isolated from intertidal surface sediments.</title>
        <authorList>
            <person name="Zhang M."/>
        </authorList>
    </citation>
    <scope>NUCLEOTIDE SEQUENCE</scope>
    <source>
        <strain evidence="1">S37H4</strain>
    </source>
</reference>
<dbReference type="Proteomes" id="UP000611723">
    <property type="component" value="Unassembled WGS sequence"/>
</dbReference>
<evidence type="ECO:0000313" key="1">
    <source>
        <dbReference type="EMBL" id="MBK6264007.1"/>
    </source>
</evidence>
<organism evidence="1 2">
    <name type="scientific">Marivirga aurantiaca</name>
    <dbReference type="NCBI Taxonomy" id="2802615"/>
    <lineage>
        <taxon>Bacteria</taxon>
        <taxon>Pseudomonadati</taxon>
        <taxon>Bacteroidota</taxon>
        <taxon>Cytophagia</taxon>
        <taxon>Cytophagales</taxon>
        <taxon>Marivirgaceae</taxon>
        <taxon>Marivirga</taxon>
    </lineage>
</organism>
<sequence length="149" mass="17331">MNYIKSILTVTLLSALLFSCSEKKEENKETHNKLDQQNEKNKIELENGERWIVNDEMKPFLNKSEAILQSYTSSNDTNHLELAGQLKEQNDQLISSCTMKGKSHDELHKWLHPHLQLVKALQNAGTEKEAEAIINQLEESYNIYHQYFQ</sequence>
<dbReference type="AlphaFoldDB" id="A0A934WW32"/>
<dbReference type="PROSITE" id="PS51257">
    <property type="entry name" value="PROKAR_LIPOPROTEIN"/>
    <property type="match status" value="1"/>
</dbReference>
<evidence type="ECO:0000313" key="2">
    <source>
        <dbReference type="Proteomes" id="UP000611723"/>
    </source>
</evidence>
<dbReference type="EMBL" id="JAEQBW010000001">
    <property type="protein sequence ID" value="MBK6264007.1"/>
    <property type="molecule type" value="Genomic_DNA"/>
</dbReference>
<comment type="caution">
    <text evidence="1">The sequence shown here is derived from an EMBL/GenBank/DDBJ whole genome shotgun (WGS) entry which is preliminary data.</text>
</comment>
<evidence type="ECO:0008006" key="3">
    <source>
        <dbReference type="Google" id="ProtNLM"/>
    </source>
</evidence>
<name>A0A934WW32_9BACT</name>